<gene>
    <name evidence="1" type="ORF">G2W53_021374</name>
</gene>
<comment type="caution">
    <text evidence="1">The sequence shown here is derived from an EMBL/GenBank/DDBJ whole genome shotgun (WGS) entry which is preliminary data.</text>
</comment>
<keyword evidence="2" id="KW-1185">Reference proteome</keyword>
<reference evidence="1" key="1">
    <citation type="submission" date="2020-09" db="EMBL/GenBank/DDBJ databases">
        <title>Genome-Enabled Discovery of Anthraquinone Biosynthesis in Senna tora.</title>
        <authorList>
            <person name="Kang S.-H."/>
            <person name="Pandey R.P."/>
            <person name="Lee C.-M."/>
            <person name="Sim J.-S."/>
            <person name="Jeong J.-T."/>
            <person name="Choi B.-S."/>
            <person name="Jung M."/>
            <person name="Ginzburg D."/>
            <person name="Zhao K."/>
            <person name="Won S.Y."/>
            <person name="Oh T.-J."/>
            <person name="Yu Y."/>
            <person name="Kim N.-H."/>
            <person name="Lee O.R."/>
            <person name="Lee T.-H."/>
            <person name="Bashyal P."/>
            <person name="Kim T.-S."/>
            <person name="Lee W.-H."/>
            <person name="Kawkins C."/>
            <person name="Kim C.-K."/>
            <person name="Kim J.S."/>
            <person name="Ahn B.O."/>
            <person name="Rhee S.Y."/>
            <person name="Sohng J.K."/>
        </authorList>
    </citation>
    <scope>NUCLEOTIDE SEQUENCE</scope>
    <source>
        <tissue evidence="1">Leaf</tissue>
    </source>
</reference>
<dbReference type="Proteomes" id="UP000634136">
    <property type="component" value="Unassembled WGS sequence"/>
</dbReference>
<proteinExistence type="predicted"/>
<evidence type="ECO:0000313" key="1">
    <source>
        <dbReference type="EMBL" id="KAF7823230.1"/>
    </source>
</evidence>
<dbReference type="EMBL" id="JAAIUW010000007">
    <property type="protein sequence ID" value="KAF7823230.1"/>
    <property type="molecule type" value="Genomic_DNA"/>
</dbReference>
<sequence>MEKKGRCFPWGYMEERNRIRIRSVMSPSISLVLIQRPPYKIDERRSLNFSFFGPKTQDPSSGILSKRDLMTKIIVLDFILASGSIQDYSRGPLDLHYG</sequence>
<name>A0A834TK24_9FABA</name>
<organism evidence="1 2">
    <name type="scientific">Senna tora</name>
    <dbReference type="NCBI Taxonomy" id="362788"/>
    <lineage>
        <taxon>Eukaryota</taxon>
        <taxon>Viridiplantae</taxon>
        <taxon>Streptophyta</taxon>
        <taxon>Embryophyta</taxon>
        <taxon>Tracheophyta</taxon>
        <taxon>Spermatophyta</taxon>
        <taxon>Magnoliopsida</taxon>
        <taxon>eudicotyledons</taxon>
        <taxon>Gunneridae</taxon>
        <taxon>Pentapetalae</taxon>
        <taxon>rosids</taxon>
        <taxon>fabids</taxon>
        <taxon>Fabales</taxon>
        <taxon>Fabaceae</taxon>
        <taxon>Caesalpinioideae</taxon>
        <taxon>Cassia clade</taxon>
        <taxon>Senna</taxon>
    </lineage>
</organism>
<protein>
    <submittedName>
        <fullName evidence="1">Uncharacterized protein</fullName>
    </submittedName>
</protein>
<evidence type="ECO:0000313" key="2">
    <source>
        <dbReference type="Proteomes" id="UP000634136"/>
    </source>
</evidence>
<accession>A0A834TK24</accession>
<dbReference type="AlphaFoldDB" id="A0A834TK24"/>